<dbReference type="GeneID" id="39737646"/>
<dbReference type="RefSeq" id="XP_028534517.1">
    <property type="nucleotide sequence ID" value="XM_028678204.1"/>
</dbReference>
<dbReference type="Proteomes" id="UP000220158">
    <property type="component" value="Chromosome 12"/>
</dbReference>
<evidence type="ECO:0000313" key="1">
    <source>
        <dbReference type="EMBL" id="CRH01517.1"/>
    </source>
</evidence>
<reference evidence="1 2" key="1">
    <citation type="submission" date="2015-04" db="EMBL/GenBank/DDBJ databases">
        <authorList>
            <consortium name="Pathogen Informatics"/>
        </authorList>
    </citation>
    <scope>NUCLEOTIDE SEQUENCE [LARGE SCALE GENOMIC DNA]</scope>
    <source>
        <strain evidence="1 2">SGS1</strain>
    </source>
</reference>
<proteinExistence type="predicted"/>
<name>A0A1J1HDL5_PLARL</name>
<keyword evidence="2" id="KW-1185">Reference proteome</keyword>
<dbReference type="KEGG" id="prel:PRELSG_1240100"/>
<gene>
    <name evidence="1" type="ORF">PRELSG_1240100</name>
</gene>
<sequence>MYLGIKNINKNNEKRYSSMTHKEKLDLKKRIIQDGLNFSQNFSYSNFINYQYLSHIYTKNIEELNEIEKIFEEIKFDNRKKKELLELARQQIPLFYFPLNNMYNEDELKYLENVVIPYVNKQNEIKEIKKYIFNAYQNYIIYNDIFQIWSDELESLNKYIILETYRNKMNLYEDNEIHEEKKEIIHFNKIEKIKRRIKMHIAKDSKVIKENNKTQEQYKMQSEKIEKSDINFDEWL</sequence>
<evidence type="ECO:0000313" key="2">
    <source>
        <dbReference type="Proteomes" id="UP000220158"/>
    </source>
</evidence>
<dbReference type="EMBL" id="LN835307">
    <property type="protein sequence ID" value="CRH01517.1"/>
    <property type="molecule type" value="Genomic_DNA"/>
</dbReference>
<organism evidence="1 2">
    <name type="scientific">Plasmodium relictum</name>
    <dbReference type="NCBI Taxonomy" id="85471"/>
    <lineage>
        <taxon>Eukaryota</taxon>
        <taxon>Sar</taxon>
        <taxon>Alveolata</taxon>
        <taxon>Apicomplexa</taxon>
        <taxon>Aconoidasida</taxon>
        <taxon>Haemosporida</taxon>
        <taxon>Plasmodiidae</taxon>
        <taxon>Plasmodium</taxon>
        <taxon>Plasmodium (Haemamoeba)</taxon>
    </lineage>
</organism>
<dbReference type="AlphaFoldDB" id="A0A1J1HDL5"/>
<dbReference type="VEuPathDB" id="PlasmoDB:PRELSG_1240100"/>
<dbReference type="OrthoDB" id="386973at2759"/>
<protein>
    <submittedName>
        <fullName evidence="1">Uncharacterized protein</fullName>
    </submittedName>
</protein>
<accession>A0A1J1HDL5</accession>